<evidence type="ECO:0000256" key="1">
    <source>
        <dbReference type="ARBA" id="ARBA00003565"/>
    </source>
</evidence>
<dbReference type="InterPro" id="IPR013766">
    <property type="entry name" value="Thioredoxin_domain"/>
</dbReference>
<accession>A0ABX8TIN2</accession>
<name>A0ABX8TIN2_9CAUL</name>
<keyword evidence="6" id="KW-1185">Reference proteome</keyword>
<evidence type="ECO:0000256" key="3">
    <source>
        <dbReference type="SAM" id="SignalP"/>
    </source>
</evidence>
<sequence length="201" mass="20689">MMKRALTGLSVALALVAAPALAADAPPPPVTAADHVLGQSTAKVTVIEYASLTCSHCADWHDEVLPALKTRYIDRGEVRFVYRTLPTPPVNVAQAAAAVAQCAAPGKFFATIDAFFAAQSALPTTGTGPYFERGVAASGRTRDEISACLNEPATAAALEAQVNGAVAAGVDGTPALFVNGRRVTDVSFAGLSAAIDPLLRR</sequence>
<feature type="domain" description="Thioredoxin" evidence="4">
    <location>
        <begin position="12"/>
        <end position="200"/>
    </location>
</feature>
<proteinExistence type="inferred from homology"/>
<evidence type="ECO:0000259" key="4">
    <source>
        <dbReference type="PROSITE" id="PS51352"/>
    </source>
</evidence>
<dbReference type="Pfam" id="PF13462">
    <property type="entry name" value="Thioredoxin_4"/>
    <property type="match status" value="1"/>
</dbReference>
<feature type="signal peptide" evidence="3">
    <location>
        <begin position="1"/>
        <end position="22"/>
    </location>
</feature>
<organism evidence="5 6">
    <name type="scientific">Brevundimonas nasdae</name>
    <dbReference type="NCBI Taxonomy" id="172043"/>
    <lineage>
        <taxon>Bacteria</taxon>
        <taxon>Pseudomonadati</taxon>
        <taxon>Pseudomonadota</taxon>
        <taxon>Alphaproteobacteria</taxon>
        <taxon>Caulobacterales</taxon>
        <taxon>Caulobacteraceae</taxon>
        <taxon>Brevundimonas</taxon>
    </lineage>
</organism>
<comment type="similarity">
    <text evidence="2">Belongs to the thioredoxin family. DsbA subfamily.</text>
</comment>
<dbReference type="EMBL" id="CP080034">
    <property type="protein sequence ID" value="QYC10623.1"/>
    <property type="molecule type" value="Genomic_DNA"/>
</dbReference>
<reference evidence="5 6" key="1">
    <citation type="submission" date="2021-07" db="EMBL/GenBank/DDBJ databases">
        <title>Isolation and characterization of bacteria from a gold mining with a capacity of golden bioaccumulation.</title>
        <authorList>
            <person name="Yang X.J."/>
        </authorList>
    </citation>
    <scope>NUCLEOTIDE SEQUENCE [LARGE SCALE GENOMIC DNA]</scope>
    <source>
        <strain evidence="5 6">Au29</strain>
    </source>
</reference>
<dbReference type="PANTHER" id="PTHR13887:SF56">
    <property type="entry name" value="THIOREDOXIN-LIKE REDUCTASE RV2466C"/>
    <property type="match status" value="1"/>
</dbReference>
<evidence type="ECO:0000313" key="5">
    <source>
        <dbReference type="EMBL" id="QYC10623.1"/>
    </source>
</evidence>
<dbReference type="PANTHER" id="PTHR13887">
    <property type="entry name" value="GLUTATHIONE S-TRANSFERASE KAPPA"/>
    <property type="match status" value="1"/>
</dbReference>
<dbReference type="InterPro" id="IPR012336">
    <property type="entry name" value="Thioredoxin-like_fold"/>
</dbReference>
<feature type="chain" id="PRO_5046523851" evidence="3">
    <location>
        <begin position="23"/>
        <end position="201"/>
    </location>
</feature>
<evidence type="ECO:0000313" key="6">
    <source>
        <dbReference type="Proteomes" id="UP000824334"/>
    </source>
</evidence>
<evidence type="ECO:0000256" key="2">
    <source>
        <dbReference type="ARBA" id="ARBA00005791"/>
    </source>
</evidence>
<gene>
    <name evidence="5" type="ORF">KWG56_00940</name>
</gene>
<keyword evidence="3" id="KW-0732">Signal</keyword>
<dbReference type="Proteomes" id="UP000824334">
    <property type="component" value="Chromosome"/>
</dbReference>
<protein>
    <submittedName>
        <fullName evidence="5">DsbA family protein</fullName>
    </submittedName>
</protein>
<comment type="function">
    <text evidence="1">May be required for disulfide bond formation in some proteins.</text>
</comment>
<dbReference type="PROSITE" id="PS51352">
    <property type="entry name" value="THIOREDOXIN_2"/>
    <property type="match status" value="1"/>
</dbReference>